<dbReference type="AlphaFoldDB" id="G8M2R8"/>
<evidence type="ECO:0000256" key="4">
    <source>
        <dbReference type="ARBA" id="ARBA00022989"/>
    </source>
</evidence>
<keyword evidence="2" id="KW-1003">Cell membrane</keyword>
<sequence precursor="true">MISKQKAFKPWLDYFMIVIGSIIAACSMNIFLVPYKIAPGGLSGVATVLYHVSGGKFPMGITMLVLNVPLFFLGIRFIGKKFVLKTLFGTAMLSVVIDITEPFTSDLTQRFGQMPVGNVPSQDILLYSIFGGALMGVGLGLVFKFGATTGGTDLAARIINHIFPAFTMGEILLVIDTSVIVLATVVFRSFQLGLYAILTLFISSKVIDAILEGVNFAKAVLIISDHSEDIAERIMNDLDRGVTALEGTGMYTGNNKKVLLCVLNRGQISMLKSIVKSIDQKAFIILADVREVLGEGFKNYD</sequence>
<dbReference type="PROSITE" id="PS51257">
    <property type="entry name" value="PROKAR_LIPOPROTEIN"/>
    <property type="match status" value="1"/>
</dbReference>
<dbReference type="PIRSF" id="PIRSF006483">
    <property type="entry name" value="Membrane_protein_YitT"/>
    <property type="match status" value="1"/>
</dbReference>
<evidence type="ECO:0000256" key="6">
    <source>
        <dbReference type="SAM" id="Phobius"/>
    </source>
</evidence>
<feature type="transmembrane region" description="Helical" evidence="6">
    <location>
        <begin position="57"/>
        <end position="75"/>
    </location>
</feature>
<comment type="subcellular location">
    <subcellularLocation>
        <location evidence="1">Cell membrane</location>
        <topology evidence="1">Multi-pass membrane protein</topology>
    </subcellularLocation>
</comment>
<dbReference type="InterPro" id="IPR003740">
    <property type="entry name" value="YitT"/>
</dbReference>
<keyword evidence="5 6" id="KW-0472">Membrane</keyword>
<dbReference type="OrthoDB" id="3180973at2"/>
<dbReference type="PANTHER" id="PTHR33545:SF5">
    <property type="entry name" value="UPF0750 MEMBRANE PROTEIN YITT"/>
    <property type="match status" value="1"/>
</dbReference>
<keyword evidence="9" id="KW-1185">Reference proteome</keyword>
<evidence type="ECO:0000259" key="7">
    <source>
        <dbReference type="Pfam" id="PF10035"/>
    </source>
</evidence>
<evidence type="ECO:0000313" key="9">
    <source>
        <dbReference type="Proteomes" id="UP000005435"/>
    </source>
</evidence>
<accession>G8M2R8</accession>
<evidence type="ECO:0000256" key="2">
    <source>
        <dbReference type="ARBA" id="ARBA00022475"/>
    </source>
</evidence>
<dbReference type="HOGENOM" id="CLU_063199_1_1_9"/>
<keyword evidence="3 6" id="KW-0812">Transmembrane</keyword>
<dbReference type="RefSeq" id="WP_014253774.1">
    <property type="nucleotide sequence ID" value="NC_016627.1"/>
</dbReference>
<feature type="domain" description="DUF2179" evidence="7">
    <location>
        <begin position="240"/>
        <end position="294"/>
    </location>
</feature>
<name>G8M2R8_ACECE</name>
<keyword evidence="4 6" id="KW-1133">Transmembrane helix</keyword>
<dbReference type="InterPro" id="IPR051461">
    <property type="entry name" value="UPF0750_membrane"/>
</dbReference>
<reference evidence="9" key="1">
    <citation type="submission" date="2011-12" db="EMBL/GenBank/DDBJ databases">
        <title>Complete sequence of Clostridium clariflavum DSM 19732.</title>
        <authorList>
            <consortium name="US DOE Joint Genome Institute"/>
            <person name="Lucas S."/>
            <person name="Han J."/>
            <person name="Lapidus A."/>
            <person name="Cheng J.-F."/>
            <person name="Goodwin L."/>
            <person name="Pitluck S."/>
            <person name="Peters L."/>
            <person name="Teshima H."/>
            <person name="Detter J.C."/>
            <person name="Han C."/>
            <person name="Tapia R."/>
            <person name="Land M."/>
            <person name="Hauser L."/>
            <person name="Kyrpides N."/>
            <person name="Ivanova N."/>
            <person name="Pagani I."/>
            <person name="Kitzmiller T."/>
            <person name="Lynd L."/>
            <person name="Izquierdo J."/>
            <person name="Woyke T."/>
        </authorList>
    </citation>
    <scope>NUCLEOTIDE SEQUENCE [LARGE SCALE GENOMIC DNA]</scope>
    <source>
        <strain evidence="9">DSM 19732 / NBRC 101661 / EBR45</strain>
    </source>
</reference>
<evidence type="ECO:0000256" key="5">
    <source>
        <dbReference type="ARBA" id="ARBA00023136"/>
    </source>
</evidence>
<dbReference type="CDD" id="cd16380">
    <property type="entry name" value="YitT_C"/>
    <property type="match status" value="1"/>
</dbReference>
<dbReference type="GO" id="GO:0005886">
    <property type="term" value="C:plasma membrane"/>
    <property type="evidence" value="ECO:0007669"/>
    <property type="project" value="UniProtKB-SubCell"/>
</dbReference>
<dbReference type="Pfam" id="PF02588">
    <property type="entry name" value="YitT_membrane"/>
    <property type="match status" value="1"/>
</dbReference>
<dbReference type="STRING" id="720554.Clocl_0413"/>
<dbReference type="KEGG" id="ccl:Clocl_0413"/>
<dbReference type="PANTHER" id="PTHR33545">
    <property type="entry name" value="UPF0750 MEMBRANE PROTEIN YITT-RELATED"/>
    <property type="match status" value="1"/>
</dbReference>
<organism evidence="8 9">
    <name type="scientific">Acetivibrio clariflavus (strain DSM 19732 / NBRC 101661 / EBR45)</name>
    <name type="common">Clostridium clariflavum</name>
    <dbReference type="NCBI Taxonomy" id="720554"/>
    <lineage>
        <taxon>Bacteria</taxon>
        <taxon>Bacillati</taxon>
        <taxon>Bacillota</taxon>
        <taxon>Clostridia</taxon>
        <taxon>Eubacteriales</taxon>
        <taxon>Oscillospiraceae</taxon>
        <taxon>Acetivibrio</taxon>
    </lineage>
</organism>
<feature type="transmembrane region" description="Helical" evidence="6">
    <location>
        <begin position="163"/>
        <end position="186"/>
    </location>
</feature>
<evidence type="ECO:0000256" key="1">
    <source>
        <dbReference type="ARBA" id="ARBA00004651"/>
    </source>
</evidence>
<protein>
    <recommendedName>
        <fullName evidence="7">DUF2179 domain-containing protein</fullName>
    </recommendedName>
</protein>
<feature type="transmembrane region" description="Helical" evidence="6">
    <location>
        <begin position="124"/>
        <end position="143"/>
    </location>
</feature>
<evidence type="ECO:0000313" key="8">
    <source>
        <dbReference type="EMBL" id="AEV67142.1"/>
    </source>
</evidence>
<dbReference type="InterPro" id="IPR019264">
    <property type="entry name" value="DUF2179"/>
</dbReference>
<reference evidence="8 9" key="2">
    <citation type="journal article" date="2012" name="Stand. Genomic Sci.">
        <title>Complete Genome Sequence of Clostridium clariflavum DSM 19732.</title>
        <authorList>
            <person name="Izquierdo J.A."/>
            <person name="Goodwin L."/>
            <person name="Davenport K.W."/>
            <person name="Teshima H."/>
            <person name="Bruce D."/>
            <person name="Detter C."/>
            <person name="Tapia R."/>
            <person name="Han S."/>
            <person name="Land M."/>
            <person name="Hauser L."/>
            <person name="Jeffries C.D."/>
            <person name="Han J."/>
            <person name="Pitluck S."/>
            <person name="Nolan M."/>
            <person name="Chen A."/>
            <person name="Huntemann M."/>
            <person name="Mavromatis K."/>
            <person name="Mikhailova N."/>
            <person name="Liolios K."/>
            <person name="Woyke T."/>
            <person name="Lynd L.R."/>
        </authorList>
    </citation>
    <scope>NUCLEOTIDE SEQUENCE [LARGE SCALE GENOMIC DNA]</scope>
    <source>
        <strain evidence="9">DSM 19732 / NBRC 101661 / EBR45</strain>
    </source>
</reference>
<dbReference type="eggNOG" id="COG1284">
    <property type="taxonomic scope" value="Bacteria"/>
</dbReference>
<dbReference type="InterPro" id="IPR015867">
    <property type="entry name" value="N-reg_PII/ATP_PRibTrfase_C"/>
</dbReference>
<gene>
    <name evidence="8" type="ordered locus">Clocl_0413</name>
</gene>
<proteinExistence type="predicted"/>
<dbReference type="EMBL" id="CP003065">
    <property type="protein sequence ID" value="AEV67142.1"/>
    <property type="molecule type" value="Genomic_DNA"/>
</dbReference>
<dbReference type="Pfam" id="PF10035">
    <property type="entry name" value="DUF2179"/>
    <property type="match status" value="1"/>
</dbReference>
<dbReference type="Proteomes" id="UP000005435">
    <property type="component" value="Chromosome"/>
</dbReference>
<dbReference type="Gene3D" id="3.30.70.120">
    <property type="match status" value="1"/>
</dbReference>
<evidence type="ECO:0000256" key="3">
    <source>
        <dbReference type="ARBA" id="ARBA00022692"/>
    </source>
</evidence>
<feature type="transmembrane region" description="Helical" evidence="6">
    <location>
        <begin position="12"/>
        <end position="37"/>
    </location>
</feature>
<feature type="transmembrane region" description="Helical" evidence="6">
    <location>
        <begin position="82"/>
        <end position="104"/>
    </location>
</feature>